<evidence type="ECO:0000313" key="7">
    <source>
        <dbReference type="EMBL" id="OEU22671.1"/>
    </source>
</evidence>
<dbReference type="GO" id="GO:0045454">
    <property type="term" value="P:cell redox homeostasis"/>
    <property type="evidence" value="ECO:0007669"/>
    <property type="project" value="TreeGrafter"/>
</dbReference>
<feature type="domain" description="Redoxin" evidence="6">
    <location>
        <begin position="59"/>
        <end position="154"/>
    </location>
</feature>
<dbReference type="KEGG" id="fcy:FRACYDRAFT_259160"/>
<evidence type="ECO:0000256" key="5">
    <source>
        <dbReference type="SAM" id="SignalP"/>
    </source>
</evidence>
<accession>A0A1E7FWY5</accession>
<dbReference type="PANTHER" id="PTHR10430">
    <property type="entry name" value="PEROXIREDOXIN"/>
    <property type="match status" value="1"/>
</dbReference>
<dbReference type="InterPro" id="IPR013740">
    <property type="entry name" value="Redoxin"/>
</dbReference>
<dbReference type="PANTHER" id="PTHR10430:SF16">
    <property type="entry name" value="PEROXIREDOXIN-5, MITOCHONDRIAL"/>
    <property type="match status" value="1"/>
</dbReference>
<dbReference type="GO" id="GO:0008379">
    <property type="term" value="F:thioredoxin peroxidase activity"/>
    <property type="evidence" value="ECO:0007669"/>
    <property type="project" value="InterPro"/>
</dbReference>
<name>A0A1E7FWY5_9STRA</name>
<gene>
    <name evidence="7" type="ORF">FRACYDRAFT_259160</name>
</gene>
<dbReference type="InterPro" id="IPR036249">
    <property type="entry name" value="Thioredoxin-like_sf"/>
</dbReference>
<reference evidence="7 8" key="1">
    <citation type="submission" date="2016-09" db="EMBL/GenBank/DDBJ databases">
        <title>Extensive genetic diversity and differential bi-allelic expression allows diatom success in the polar Southern Ocean.</title>
        <authorList>
            <consortium name="DOE Joint Genome Institute"/>
            <person name="Mock T."/>
            <person name="Otillar R.P."/>
            <person name="Strauss J."/>
            <person name="Dupont C."/>
            <person name="Frickenhaus S."/>
            <person name="Maumus F."/>
            <person name="Mcmullan M."/>
            <person name="Sanges R."/>
            <person name="Schmutz J."/>
            <person name="Toseland A."/>
            <person name="Valas R."/>
            <person name="Veluchamy A."/>
            <person name="Ward B.J."/>
            <person name="Allen A."/>
            <person name="Barry K."/>
            <person name="Falciatore A."/>
            <person name="Ferrante M."/>
            <person name="Fortunato A.E."/>
            <person name="Gloeckner G."/>
            <person name="Gruber A."/>
            <person name="Hipkin R."/>
            <person name="Janech M."/>
            <person name="Kroth P."/>
            <person name="Leese F."/>
            <person name="Lindquist E."/>
            <person name="Lyon B.R."/>
            <person name="Martin J."/>
            <person name="Mayer C."/>
            <person name="Parker M."/>
            <person name="Quesneville H."/>
            <person name="Raymond J."/>
            <person name="Uhlig C."/>
            <person name="Valentin K.U."/>
            <person name="Worden A.Z."/>
            <person name="Armbrust E.V."/>
            <person name="Bowler C."/>
            <person name="Green B."/>
            <person name="Moulton V."/>
            <person name="Van Oosterhout C."/>
            <person name="Grigoriev I."/>
        </authorList>
    </citation>
    <scope>NUCLEOTIDE SEQUENCE [LARGE SCALE GENOMIC DNA]</scope>
    <source>
        <strain evidence="7 8">CCMP1102</strain>
    </source>
</reference>
<keyword evidence="3" id="KW-0049">Antioxidant</keyword>
<dbReference type="OrthoDB" id="1882547at2759"/>
<dbReference type="InterPro" id="IPR037944">
    <property type="entry name" value="PRX5-like"/>
</dbReference>
<protein>
    <submittedName>
        <fullName evidence="7">Thioredoxin-like protein</fullName>
    </submittedName>
</protein>
<dbReference type="Gene3D" id="3.40.30.10">
    <property type="entry name" value="Glutaredoxin"/>
    <property type="match status" value="1"/>
</dbReference>
<dbReference type="SUPFAM" id="SSF52833">
    <property type="entry name" value="Thioredoxin-like"/>
    <property type="match status" value="1"/>
</dbReference>
<evidence type="ECO:0000256" key="1">
    <source>
        <dbReference type="ARBA" id="ARBA00010505"/>
    </source>
</evidence>
<dbReference type="GO" id="GO:0005737">
    <property type="term" value="C:cytoplasm"/>
    <property type="evidence" value="ECO:0007669"/>
    <property type="project" value="TreeGrafter"/>
</dbReference>
<evidence type="ECO:0000256" key="4">
    <source>
        <dbReference type="ARBA" id="ARBA00023002"/>
    </source>
</evidence>
<feature type="signal peptide" evidence="5">
    <location>
        <begin position="1"/>
        <end position="20"/>
    </location>
</feature>
<dbReference type="GO" id="GO:0034599">
    <property type="term" value="P:cellular response to oxidative stress"/>
    <property type="evidence" value="ECO:0007669"/>
    <property type="project" value="InterPro"/>
</dbReference>
<dbReference type="InParanoid" id="A0A1E7FWY5"/>
<dbReference type="EMBL" id="KV784353">
    <property type="protein sequence ID" value="OEU22671.1"/>
    <property type="molecule type" value="Genomic_DNA"/>
</dbReference>
<comment type="similarity">
    <text evidence="1">Belongs to the peroxiredoxin family. Prx5 subfamily.</text>
</comment>
<evidence type="ECO:0000256" key="2">
    <source>
        <dbReference type="ARBA" id="ARBA00022559"/>
    </source>
</evidence>
<keyword evidence="5" id="KW-0732">Signal</keyword>
<keyword evidence="4" id="KW-0560">Oxidoreductase</keyword>
<sequence length="180" mass="19118">MKVATICLAALSARVTSVGAFSALKVGSKIPAVEMFYDFDPEARCDMATYTANKKVAIPGYLESADALKDAGIEEVIVFCVNDPAVMGAWAKDQGTHGSIIKMFSDPTSEFTRACDMELTADGPKSVGIINRSKRFAMIVENNIITAMAVAEAESDPAGDDFPEKTLAPALIKMAAAKKD</sequence>
<keyword evidence="2" id="KW-0575">Peroxidase</keyword>
<dbReference type="Pfam" id="PF08534">
    <property type="entry name" value="Redoxin"/>
    <property type="match status" value="1"/>
</dbReference>
<dbReference type="Proteomes" id="UP000095751">
    <property type="component" value="Unassembled WGS sequence"/>
</dbReference>
<organism evidence="7 8">
    <name type="scientific">Fragilariopsis cylindrus CCMP1102</name>
    <dbReference type="NCBI Taxonomy" id="635003"/>
    <lineage>
        <taxon>Eukaryota</taxon>
        <taxon>Sar</taxon>
        <taxon>Stramenopiles</taxon>
        <taxon>Ochrophyta</taxon>
        <taxon>Bacillariophyta</taxon>
        <taxon>Bacillariophyceae</taxon>
        <taxon>Bacillariophycidae</taxon>
        <taxon>Bacillariales</taxon>
        <taxon>Bacillariaceae</taxon>
        <taxon>Fragilariopsis</taxon>
    </lineage>
</organism>
<keyword evidence="8" id="KW-1185">Reference proteome</keyword>
<proteinExistence type="inferred from homology"/>
<feature type="chain" id="PRO_5009193686" evidence="5">
    <location>
        <begin position="21"/>
        <end position="180"/>
    </location>
</feature>
<evidence type="ECO:0000313" key="8">
    <source>
        <dbReference type="Proteomes" id="UP000095751"/>
    </source>
</evidence>
<evidence type="ECO:0000259" key="6">
    <source>
        <dbReference type="Pfam" id="PF08534"/>
    </source>
</evidence>
<dbReference type="GO" id="GO:0042744">
    <property type="term" value="P:hydrogen peroxide catabolic process"/>
    <property type="evidence" value="ECO:0007669"/>
    <property type="project" value="TreeGrafter"/>
</dbReference>
<dbReference type="AlphaFoldDB" id="A0A1E7FWY5"/>
<evidence type="ECO:0000256" key="3">
    <source>
        <dbReference type="ARBA" id="ARBA00022862"/>
    </source>
</evidence>